<dbReference type="InterPro" id="IPR032675">
    <property type="entry name" value="LRR_dom_sf"/>
</dbReference>
<feature type="transmembrane region" description="Helical" evidence="3">
    <location>
        <begin position="12"/>
        <end position="30"/>
    </location>
</feature>
<keyword evidence="1" id="KW-0433">Leucine-rich repeat</keyword>
<evidence type="ECO:0000313" key="4">
    <source>
        <dbReference type="EMBL" id="AWK03896.1"/>
    </source>
</evidence>
<evidence type="ECO:0000313" key="5">
    <source>
        <dbReference type="Proteomes" id="UP000245250"/>
    </source>
</evidence>
<dbReference type="GO" id="GO:0035591">
    <property type="term" value="F:signaling adaptor activity"/>
    <property type="evidence" value="ECO:0007669"/>
    <property type="project" value="TreeGrafter"/>
</dbReference>
<keyword evidence="5" id="KW-1185">Reference proteome</keyword>
<dbReference type="SUPFAM" id="SSF52058">
    <property type="entry name" value="L domain-like"/>
    <property type="match status" value="1"/>
</dbReference>
<dbReference type="EMBL" id="CP029255">
    <property type="protein sequence ID" value="AWK03896.1"/>
    <property type="molecule type" value="Genomic_DNA"/>
</dbReference>
<dbReference type="AlphaFoldDB" id="A0A2S1YIQ0"/>
<dbReference type="OrthoDB" id="3179827at2"/>
<dbReference type="InterPro" id="IPR052574">
    <property type="entry name" value="CDIRP"/>
</dbReference>
<sequence length="288" mass="31845">MKRILRLNISKIAVYGIHIGLFLIGIAAMGKDVKDSTSVIGEYTSIPDEKFEQILINLGYDSGSIDHKVLTANISKVTYLDLSNKSITDLTGLQDFVALTDLRCAQNQLTKLDVRKNPLLTTLDCRYNQISVLDLSKNTALGTLYTTSNPLGTLDLSKNPSLTELQSEDNKLTVLDLSKNLSLNIVWCNRNDITTLDVTQNTALTVLRCFGNQLTTLDASKNTALTYLDCKNNKLVKLNAQNGNNKILRYFEVEGNPGLQCIQVDANKALNSDWSKDKSAKYSKTACQ</sequence>
<evidence type="ECO:0000256" key="3">
    <source>
        <dbReference type="SAM" id="Phobius"/>
    </source>
</evidence>
<protein>
    <recommendedName>
        <fullName evidence="6">Leucine-rich repeat domain-containing protein</fullName>
    </recommendedName>
</protein>
<dbReference type="PANTHER" id="PTHR47566:SF1">
    <property type="entry name" value="PROTEIN NUD1"/>
    <property type="match status" value="1"/>
</dbReference>
<accession>A0A2S1YIQ0</accession>
<dbReference type="Gene3D" id="3.80.10.10">
    <property type="entry name" value="Ribonuclease Inhibitor"/>
    <property type="match status" value="1"/>
</dbReference>
<dbReference type="RefSeq" id="WP_109191430.1">
    <property type="nucleotide sequence ID" value="NZ_CP029255.1"/>
</dbReference>
<keyword evidence="3" id="KW-0812">Transmembrane</keyword>
<evidence type="ECO:0008006" key="6">
    <source>
        <dbReference type="Google" id="ProtNLM"/>
    </source>
</evidence>
<dbReference type="Proteomes" id="UP000245250">
    <property type="component" value="Chromosome"/>
</dbReference>
<dbReference type="PANTHER" id="PTHR47566">
    <property type="match status" value="1"/>
</dbReference>
<keyword evidence="3" id="KW-0472">Membrane</keyword>
<name>A0A2S1YIQ0_9FLAO</name>
<keyword evidence="3" id="KW-1133">Transmembrane helix</keyword>
<reference evidence="4 5" key="1">
    <citation type="submission" date="2018-05" db="EMBL/GenBank/DDBJ databases">
        <title>Genome sequencing of Flavobacterium sp. HYN0056.</title>
        <authorList>
            <person name="Yi H."/>
            <person name="Baek C."/>
        </authorList>
    </citation>
    <scope>NUCLEOTIDE SEQUENCE [LARGE SCALE GENOMIC DNA]</scope>
    <source>
        <strain evidence="4 5">HYN0056</strain>
    </source>
</reference>
<keyword evidence="2" id="KW-0677">Repeat</keyword>
<organism evidence="4 5">
    <name type="scientific">Flavobacterium crocinum</name>
    <dbReference type="NCBI Taxonomy" id="2183896"/>
    <lineage>
        <taxon>Bacteria</taxon>
        <taxon>Pseudomonadati</taxon>
        <taxon>Bacteroidota</taxon>
        <taxon>Flavobacteriia</taxon>
        <taxon>Flavobacteriales</taxon>
        <taxon>Flavobacteriaceae</taxon>
        <taxon>Flavobacterium</taxon>
    </lineage>
</organism>
<gene>
    <name evidence="4" type="ORF">HYN56_06495</name>
</gene>
<proteinExistence type="predicted"/>
<evidence type="ECO:0000256" key="2">
    <source>
        <dbReference type="ARBA" id="ARBA00022737"/>
    </source>
</evidence>
<dbReference type="KEGG" id="fcr:HYN56_06495"/>
<evidence type="ECO:0000256" key="1">
    <source>
        <dbReference type="ARBA" id="ARBA00022614"/>
    </source>
</evidence>